<feature type="transmembrane region" description="Helical" evidence="1">
    <location>
        <begin position="230"/>
        <end position="250"/>
    </location>
</feature>
<dbReference type="RefSeq" id="WP_013022103.1">
    <property type="nucleotide sequence ID" value="NC_013948.1"/>
</dbReference>
<name>D3VQX6_MYCAA</name>
<protein>
    <recommendedName>
        <fullName evidence="4">ECF transporter S component</fullName>
    </recommendedName>
</protein>
<proteinExistence type="predicted"/>
<dbReference type="OrthoDB" id="397703at2"/>
<dbReference type="KEGG" id="mal:MAGa5130"/>
<feature type="transmembrane region" description="Helical" evidence="1">
    <location>
        <begin position="116"/>
        <end position="136"/>
    </location>
</feature>
<feature type="transmembrane region" description="Helical" evidence="1">
    <location>
        <begin position="289"/>
        <end position="307"/>
    </location>
</feature>
<evidence type="ECO:0000313" key="2">
    <source>
        <dbReference type="EMBL" id="CBH40723.1"/>
    </source>
</evidence>
<keyword evidence="1" id="KW-0812">Transmembrane</keyword>
<feature type="transmembrane region" description="Helical" evidence="1">
    <location>
        <begin position="84"/>
        <end position="110"/>
    </location>
</feature>
<evidence type="ECO:0000256" key="1">
    <source>
        <dbReference type="SAM" id="Phobius"/>
    </source>
</evidence>
<feature type="transmembrane region" description="Helical" evidence="1">
    <location>
        <begin position="197"/>
        <end position="223"/>
    </location>
</feature>
<dbReference type="EMBL" id="FP671138">
    <property type="protein sequence ID" value="CBH40723.1"/>
    <property type="molecule type" value="Genomic_DNA"/>
</dbReference>
<reference evidence="3" key="1">
    <citation type="journal article" date="2010" name="BMC Genomics">
        <title>Comparative genomic and proteomic analyses of two Mycoplasma agalactiae strains: clues to the macro- and micro-events that are shaping mycoplasma diversity.</title>
        <authorList>
            <person name="Nouvel L.X."/>
            <person name="Sirand-Pugnet P."/>
            <person name="Marenda M.S."/>
            <person name="Sagne E."/>
            <person name="Barbe V."/>
            <person name="Mangenot S."/>
            <person name="Schenowitz C."/>
            <person name="Jacob D."/>
            <person name="Barre A."/>
            <person name="Claverol S."/>
            <person name="Blanchard A."/>
            <person name="Citti C."/>
        </authorList>
    </citation>
    <scope>NUCLEOTIDE SEQUENCE [LARGE SCALE GENOMIC DNA]</scope>
    <source>
        <strain evidence="3">5632</strain>
    </source>
</reference>
<accession>D3VQX6</accession>
<dbReference type="Proteomes" id="UP000006902">
    <property type="component" value="Chromosome"/>
</dbReference>
<gene>
    <name evidence="2" type="ordered locus">MAGa5130</name>
</gene>
<evidence type="ECO:0000313" key="3">
    <source>
        <dbReference type="Proteomes" id="UP000006902"/>
    </source>
</evidence>
<dbReference type="AlphaFoldDB" id="D3VQX6"/>
<organism evidence="2 3">
    <name type="scientific">Mycoplasmopsis agalactiae</name>
    <name type="common">Mycoplasma agalactiae</name>
    <dbReference type="NCBI Taxonomy" id="2110"/>
    <lineage>
        <taxon>Bacteria</taxon>
        <taxon>Bacillati</taxon>
        <taxon>Mycoplasmatota</taxon>
        <taxon>Mycoplasmoidales</taxon>
        <taxon>Metamycoplasmataceae</taxon>
        <taxon>Mycoplasmopsis</taxon>
    </lineage>
</organism>
<keyword evidence="1" id="KW-1133">Transmembrane helix</keyword>
<keyword evidence="1" id="KW-0472">Membrane</keyword>
<feature type="transmembrane region" description="Helical" evidence="1">
    <location>
        <begin position="143"/>
        <end position="165"/>
    </location>
</feature>
<sequence>MEGIYSSKELKSVANATDWLIEKPVEKKESKFISNIKALFEKPFRFTVMELAISGLVISLFLVTSSILYFVGLSKLIKAEILFCILYGIILGPIKGAFLGVIADVLALLLTGRIGLWYWTYQLVPAIIAFLSAIYFALFKSSVIARLIIPFVVIISAMATMIYIYTQNIVKLEDGSTGISFANYEKKIKDKTIEYPYLLTLIGIIIYLSLSLVTVITLVSFYFKSKNPKFLDYLLIFSIVTFIQVIYRWIFGPILYIQYRNYIDNKNWGYADKYVTFAIPIIAKSMVNIPIYTFVLSAIYPVVSLLCDKYVGERKQVSY</sequence>
<evidence type="ECO:0008006" key="4">
    <source>
        <dbReference type="Google" id="ProtNLM"/>
    </source>
</evidence>
<feature type="transmembrane region" description="Helical" evidence="1">
    <location>
        <begin position="51"/>
        <end position="72"/>
    </location>
</feature>
<dbReference type="eggNOG" id="ENOG5030MMT">
    <property type="taxonomic scope" value="Bacteria"/>
</dbReference>
<dbReference type="Gene3D" id="1.10.1760.20">
    <property type="match status" value="1"/>
</dbReference>